<dbReference type="EMBL" id="VAHF01000002">
    <property type="protein sequence ID" value="TXG69066.1"/>
    <property type="molecule type" value="Genomic_DNA"/>
</dbReference>
<evidence type="ECO:0000313" key="9">
    <source>
        <dbReference type="Proteomes" id="UP000323000"/>
    </source>
</evidence>
<keyword evidence="4" id="KW-0472">Membrane</keyword>
<feature type="transmembrane region" description="Helical" evidence="4">
    <location>
        <begin position="443"/>
        <end position="464"/>
    </location>
</feature>
<proteinExistence type="predicted"/>
<feature type="signal peptide" evidence="5">
    <location>
        <begin position="1"/>
        <end position="25"/>
    </location>
</feature>
<dbReference type="InterPro" id="IPR036426">
    <property type="entry name" value="Bulb-type_lectin_dom_sf"/>
</dbReference>
<accession>A0A5C7IKT4</accession>
<dbReference type="CDD" id="cd00028">
    <property type="entry name" value="B_lectin"/>
    <property type="match status" value="1"/>
</dbReference>
<keyword evidence="3" id="KW-0325">Glycoprotein</keyword>
<keyword evidence="2" id="KW-1015">Disulfide bond</keyword>
<keyword evidence="9" id="KW-1185">Reference proteome</keyword>
<keyword evidence="4" id="KW-1133">Transmembrane helix</keyword>
<dbReference type="PANTHER" id="PTHR32444">
    <property type="entry name" value="BULB-TYPE LECTIN DOMAIN-CONTAINING PROTEIN"/>
    <property type="match status" value="1"/>
</dbReference>
<evidence type="ECO:0000256" key="3">
    <source>
        <dbReference type="ARBA" id="ARBA00023180"/>
    </source>
</evidence>
<evidence type="ECO:0000259" key="7">
    <source>
        <dbReference type="PROSITE" id="PS50948"/>
    </source>
</evidence>
<feature type="chain" id="PRO_5022949468" description="Apple domain-containing protein" evidence="5">
    <location>
        <begin position="26"/>
        <end position="471"/>
    </location>
</feature>
<name>A0A5C7IKT4_9ROSI</name>
<dbReference type="InterPro" id="IPR001480">
    <property type="entry name" value="Bulb-type_lectin_dom"/>
</dbReference>
<evidence type="ECO:0000256" key="1">
    <source>
        <dbReference type="ARBA" id="ARBA00022729"/>
    </source>
</evidence>
<dbReference type="SUPFAM" id="SSF51110">
    <property type="entry name" value="alpha-D-mannose-specific plant lectins"/>
    <property type="match status" value="1"/>
</dbReference>
<dbReference type="PROSITE" id="PS50948">
    <property type="entry name" value="PAN"/>
    <property type="match status" value="1"/>
</dbReference>
<dbReference type="OrthoDB" id="1436037at2759"/>
<dbReference type="InterPro" id="IPR003609">
    <property type="entry name" value="Pan_app"/>
</dbReference>
<dbReference type="Pfam" id="PF08276">
    <property type="entry name" value="PAN_2"/>
    <property type="match status" value="1"/>
</dbReference>
<evidence type="ECO:0000313" key="8">
    <source>
        <dbReference type="EMBL" id="TXG69066.1"/>
    </source>
</evidence>
<dbReference type="PROSITE" id="PS50927">
    <property type="entry name" value="BULB_LECTIN"/>
    <property type="match status" value="1"/>
</dbReference>
<evidence type="ECO:0000256" key="4">
    <source>
        <dbReference type="SAM" id="Phobius"/>
    </source>
</evidence>
<dbReference type="AlphaFoldDB" id="A0A5C7IKT4"/>
<sequence length="471" mass="53212">MATEGRIDMLVRFTCFLLLMGHSYSFLHKLQQGEELKDGDELISATGKFKFGFFTPSSTPNSSKRYVGVWYNMPTERTKSLSNEDEVRNDRSQMQSLKVVWIANRNNPILHKSSTLRIDSSDGNLKIFPNGENPVAITSVGAVRNITGVSLLKSGNLVLYVPYSNNESINHLLWQSFDYPTDTLLPEMKLGINFLTGHQWFLQSWLTYDSPEQGRFNVGMDPNVTSQLMVSCRGQGDQTSGDLLNGKFKSWNISGYKFSYFSNEQEKYFNYSVSEDVTSFPMLQIDWNGSLRDDRGQSIASCPMFNPYRVLDEYKRTRMCNSSSSYLVPKSGFMSGDGIKFRESDNMTLADCRQKCYKDCSCVAYAATNRANDTGCEIWSRGTMFKESNDDNSREIYVEFIPPEMVDSQERPSNHSSSGSSGDIVVFIELCSKKKIQGKRGEVVAVTNGCFIGTSVMLLLLFSLEETHGRR</sequence>
<evidence type="ECO:0000256" key="5">
    <source>
        <dbReference type="SAM" id="SignalP"/>
    </source>
</evidence>
<comment type="caution">
    <text evidence="8">The sequence shown here is derived from an EMBL/GenBank/DDBJ whole genome shotgun (WGS) entry which is preliminary data.</text>
</comment>
<dbReference type="SMART" id="SM00108">
    <property type="entry name" value="B_lectin"/>
    <property type="match status" value="1"/>
</dbReference>
<feature type="domain" description="Apple" evidence="7">
    <location>
        <begin position="320"/>
        <end position="401"/>
    </location>
</feature>
<organism evidence="8 9">
    <name type="scientific">Acer yangbiense</name>
    <dbReference type="NCBI Taxonomy" id="1000413"/>
    <lineage>
        <taxon>Eukaryota</taxon>
        <taxon>Viridiplantae</taxon>
        <taxon>Streptophyta</taxon>
        <taxon>Embryophyta</taxon>
        <taxon>Tracheophyta</taxon>
        <taxon>Spermatophyta</taxon>
        <taxon>Magnoliopsida</taxon>
        <taxon>eudicotyledons</taxon>
        <taxon>Gunneridae</taxon>
        <taxon>Pentapetalae</taxon>
        <taxon>rosids</taxon>
        <taxon>malvids</taxon>
        <taxon>Sapindales</taxon>
        <taxon>Sapindaceae</taxon>
        <taxon>Hippocastanoideae</taxon>
        <taxon>Acereae</taxon>
        <taxon>Acer</taxon>
    </lineage>
</organism>
<keyword evidence="1 5" id="KW-0732">Signal</keyword>
<reference evidence="9" key="1">
    <citation type="journal article" date="2019" name="Gigascience">
        <title>De novo genome assembly of the endangered Acer yangbiense, a plant species with extremely small populations endemic to Yunnan Province, China.</title>
        <authorList>
            <person name="Yang J."/>
            <person name="Wariss H.M."/>
            <person name="Tao L."/>
            <person name="Zhang R."/>
            <person name="Yun Q."/>
            <person name="Hollingsworth P."/>
            <person name="Dao Z."/>
            <person name="Luo G."/>
            <person name="Guo H."/>
            <person name="Ma Y."/>
            <person name="Sun W."/>
        </authorList>
    </citation>
    <scope>NUCLEOTIDE SEQUENCE [LARGE SCALE GENOMIC DNA]</scope>
    <source>
        <strain evidence="9">cv. Malutang</strain>
    </source>
</reference>
<dbReference type="Proteomes" id="UP000323000">
    <property type="component" value="Chromosome 2"/>
</dbReference>
<gene>
    <name evidence="8" type="ORF">EZV62_004001</name>
</gene>
<evidence type="ECO:0000256" key="2">
    <source>
        <dbReference type="ARBA" id="ARBA00023157"/>
    </source>
</evidence>
<dbReference type="Gene3D" id="2.90.10.10">
    <property type="entry name" value="Bulb-type lectin domain"/>
    <property type="match status" value="1"/>
</dbReference>
<keyword evidence="4" id="KW-0812">Transmembrane</keyword>
<evidence type="ECO:0000259" key="6">
    <source>
        <dbReference type="PROSITE" id="PS50927"/>
    </source>
</evidence>
<dbReference type="CDD" id="cd01098">
    <property type="entry name" value="PAN_AP_plant"/>
    <property type="match status" value="1"/>
</dbReference>
<feature type="domain" description="Bulb-type lectin" evidence="6">
    <location>
        <begin position="27"/>
        <end position="172"/>
    </location>
</feature>
<dbReference type="PANTHER" id="PTHR32444:SF226">
    <property type="entry name" value="BULB-TYPE LECTIN DOMAIN-CONTAINING PROTEIN"/>
    <property type="match status" value="1"/>
</dbReference>
<dbReference type="Pfam" id="PF01453">
    <property type="entry name" value="B_lectin"/>
    <property type="match status" value="1"/>
</dbReference>
<evidence type="ECO:0008006" key="10">
    <source>
        <dbReference type="Google" id="ProtNLM"/>
    </source>
</evidence>
<protein>
    <recommendedName>
        <fullName evidence="10">Apple domain-containing protein</fullName>
    </recommendedName>
</protein>